<dbReference type="Pfam" id="PF00583">
    <property type="entry name" value="Acetyltransf_1"/>
    <property type="match status" value="1"/>
</dbReference>
<gene>
    <name evidence="2" type="ORF">P280DRAFT_396112</name>
</gene>
<dbReference type="SUPFAM" id="SSF55729">
    <property type="entry name" value="Acyl-CoA N-acyltransferases (Nat)"/>
    <property type="match status" value="1"/>
</dbReference>
<dbReference type="PANTHER" id="PTHR42791">
    <property type="entry name" value="GNAT FAMILY ACETYLTRANSFERASE"/>
    <property type="match status" value="1"/>
</dbReference>
<evidence type="ECO:0000313" key="2">
    <source>
        <dbReference type="EMBL" id="KAF2642855.1"/>
    </source>
</evidence>
<dbReference type="CDD" id="cd04301">
    <property type="entry name" value="NAT_SF"/>
    <property type="match status" value="1"/>
</dbReference>
<dbReference type="Gene3D" id="3.40.630.30">
    <property type="match status" value="1"/>
</dbReference>
<reference evidence="2" key="1">
    <citation type="journal article" date="2020" name="Stud. Mycol.">
        <title>101 Dothideomycetes genomes: a test case for predicting lifestyles and emergence of pathogens.</title>
        <authorList>
            <person name="Haridas S."/>
            <person name="Albert R."/>
            <person name="Binder M."/>
            <person name="Bloem J."/>
            <person name="Labutti K."/>
            <person name="Salamov A."/>
            <person name="Andreopoulos B."/>
            <person name="Baker S."/>
            <person name="Barry K."/>
            <person name="Bills G."/>
            <person name="Bluhm B."/>
            <person name="Cannon C."/>
            <person name="Castanera R."/>
            <person name="Culley D."/>
            <person name="Daum C."/>
            <person name="Ezra D."/>
            <person name="Gonzalez J."/>
            <person name="Henrissat B."/>
            <person name="Kuo A."/>
            <person name="Liang C."/>
            <person name="Lipzen A."/>
            <person name="Lutzoni F."/>
            <person name="Magnuson J."/>
            <person name="Mondo S."/>
            <person name="Nolan M."/>
            <person name="Ohm R."/>
            <person name="Pangilinan J."/>
            <person name="Park H.-J."/>
            <person name="Ramirez L."/>
            <person name="Alfaro M."/>
            <person name="Sun H."/>
            <person name="Tritt A."/>
            <person name="Yoshinaga Y."/>
            <person name="Zwiers L.-H."/>
            <person name="Turgeon B."/>
            <person name="Goodwin S."/>
            <person name="Spatafora J."/>
            <person name="Crous P."/>
            <person name="Grigoriev I."/>
        </authorList>
    </citation>
    <scope>NUCLEOTIDE SEQUENCE</scope>
    <source>
        <strain evidence="2">CBS 473.64</strain>
    </source>
</reference>
<accession>A0A6A6S5E0</accession>
<dbReference type="PANTHER" id="PTHR42791:SF1">
    <property type="entry name" value="N-ACETYLTRANSFERASE DOMAIN-CONTAINING PROTEIN"/>
    <property type="match status" value="1"/>
</dbReference>
<dbReference type="Proteomes" id="UP000799753">
    <property type="component" value="Unassembled WGS sequence"/>
</dbReference>
<protein>
    <submittedName>
        <fullName evidence="2">Acyl-CoA N-acyltransferase</fullName>
    </submittedName>
</protein>
<dbReference type="PROSITE" id="PS51186">
    <property type="entry name" value="GNAT"/>
    <property type="match status" value="1"/>
</dbReference>
<keyword evidence="2" id="KW-0808">Transferase</keyword>
<dbReference type="OrthoDB" id="410198at2759"/>
<keyword evidence="3" id="KW-1185">Reference proteome</keyword>
<dbReference type="GO" id="GO:0016747">
    <property type="term" value="F:acyltransferase activity, transferring groups other than amino-acyl groups"/>
    <property type="evidence" value="ECO:0007669"/>
    <property type="project" value="InterPro"/>
</dbReference>
<evidence type="ECO:0000313" key="3">
    <source>
        <dbReference type="Proteomes" id="UP000799753"/>
    </source>
</evidence>
<dbReference type="InterPro" id="IPR052523">
    <property type="entry name" value="Trichothecene_AcTrans"/>
</dbReference>
<feature type="domain" description="N-acetyltransferase" evidence="1">
    <location>
        <begin position="4"/>
        <end position="228"/>
    </location>
</feature>
<sequence>MADYTLSPATPEDAEAIASLFAQSWTSPFSQLQFGEIDPISLATAMAPRIKSKLENPTNSCTMVMHSPATKGGKVAAVAQWTLPLNVTHDSNETSEEKAELQHFEDEMYRNSLPEKSNKDLIMEFTKGLRELRAEIIQARPHYLLENIATHPDHRGQGLASKLLEWVFPFADEKHVLVYLDTADDNPAMRIYKKVGFEESGSSDIEKLERFGGEGIHRHVAFVRAEGR</sequence>
<dbReference type="EMBL" id="MU006781">
    <property type="protein sequence ID" value="KAF2642855.1"/>
    <property type="molecule type" value="Genomic_DNA"/>
</dbReference>
<evidence type="ECO:0000259" key="1">
    <source>
        <dbReference type="PROSITE" id="PS51186"/>
    </source>
</evidence>
<dbReference type="AlphaFoldDB" id="A0A6A6S5E0"/>
<keyword evidence="2" id="KW-0012">Acyltransferase</keyword>
<name>A0A6A6S5E0_9PLEO</name>
<dbReference type="InterPro" id="IPR000182">
    <property type="entry name" value="GNAT_dom"/>
</dbReference>
<proteinExistence type="predicted"/>
<dbReference type="InterPro" id="IPR016181">
    <property type="entry name" value="Acyl_CoA_acyltransferase"/>
</dbReference>
<organism evidence="2 3">
    <name type="scientific">Massarina eburnea CBS 473.64</name>
    <dbReference type="NCBI Taxonomy" id="1395130"/>
    <lineage>
        <taxon>Eukaryota</taxon>
        <taxon>Fungi</taxon>
        <taxon>Dikarya</taxon>
        <taxon>Ascomycota</taxon>
        <taxon>Pezizomycotina</taxon>
        <taxon>Dothideomycetes</taxon>
        <taxon>Pleosporomycetidae</taxon>
        <taxon>Pleosporales</taxon>
        <taxon>Massarineae</taxon>
        <taxon>Massarinaceae</taxon>
        <taxon>Massarina</taxon>
    </lineage>
</organism>